<proteinExistence type="predicted"/>
<dbReference type="AlphaFoldDB" id="A0A6L9Y4T5"/>
<accession>A0A6L9Y4T5</accession>
<dbReference type="Proteomes" id="UP000477651">
    <property type="component" value="Unassembled WGS sequence"/>
</dbReference>
<evidence type="ECO:0000313" key="1">
    <source>
        <dbReference type="EMBL" id="NEN75480.1"/>
    </source>
</evidence>
<comment type="caution">
    <text evidence="1">The sequence shown here is derived from an EMBL/GenBank/DDBJ whole genome shotgun (WGS) entry which is preliminary data.</text>
</comment>
<keyword evidence="2" id="KW-1185">Reference proteome</keyword>
<reference evidence="1 2" key="1">
    <citation type="submission" date="2020-02" db="EMBL/GenBank/DDBJ databases">
        <title>Pelistega sp. NLN82 were isolated from wild rodents of the Hainan Island.</title>
        <authorList>
            <person name="Niu N."/>
            <person name="Zhou J."/>
        </authorList>
    </citation>
    <scope>NUCLEOTIDE SEQUENCE [LARGE SCALE GENOMIC DNA]</scope>
    <source>
        <strain evidence="1 2">NLN82</strain>
    </source>
</reference>
<organism evidence="1 2">
    <name type="scientific">Pelistega ratti</name>
    <dbReference type="NCBI Taxonomy" id="2652177"/>
    <lineage>
        <taxon>Bacteria</taxon>
        <taxon>Pseudomonadati</taxon>
        <taxon>Pseudomonadota</taxon>
        <taxon>Betaproteobacteria</taxon>
        <taxon>Burkholderiales</taxon>
        <taxon>Alcaligenaceae</taxon>
        <taxon>Pelistega</taxon>
    </lineage>
</organism>
<protein>
    <submittedName>
        <fullName evidence="1">Uncharacterized protein</fullName>
    </submittedName>
</protein>
<evidence type="ECO:0000313" key="2">
    <source>
        <dbReference type="Proteomes" id="UP000477651"/>
    </source>
</evidence>
<dbReference type="RefSeq" id="WP_163764135.1">
    <property type="nucleotide sequence ID" value="NZ_JAAGYR010000005.1"/>
</dbReference>
<dbReference type="EMBL" id="JAAGYR010000005">
    <property type="protein sequence ID" value="NEN75480.1"/>
    <property type="molecule type" value="Genomic_DNA"/>
</dbReference>
<gene>
    <name evidence="1" type="ORF">F9B74_03955</name>
</gene>
<name>A0A6L9Y4T5_9BURK</name>
<sequence>MKISTANYGLCLFDKANLAGFIARNGNPREKILKQLIDNHNLYLRALEEGVFLPIPEIDSIDYFITFDLVPDNNIVKFKYNQFNLNVINNEIWISDIGLLNKSNLKVFETTSKIENVLLNGDIECIAQKHYIENGRYEIKIIGSVDTNSTPCLSFLFSKCNRFIVNDPREYVFEFN</sequence>